<sequence>MFVGESLTNIRILHNLSRRQLAEKVGVTEQAIWQYENGYSSPKLEVVNELKKVFNVKATYFYKPDLLYKLDMGNIKIQHIAYRSETINSLNRSQSELMHVRFIDAFLKKIERKISYPKNVLLELRRDVIKFLKENPGMDRGRQIKYIAELARERIGLDKESNKNLLFCLEKAGAFILEKEFEEKIDAYSLWTEDDRPYIILGSVKKSAARRNFDLAHELGHLLLHYKVEFTMQDKKSYNLLEEEAYTFASEFLLPEEAFKRDCEGIFKLSNPDAYIDIKQKWSVSLQAIAIRAFKLNIIDYQQYRYYYMLINKKGYKYLEPLDDKIPVERPMKIRSILRLLFERNIYSVSSLMNELRVDEGFFAVLTGIEEEFFRKYRELETKAFSISELGIEGVK</sequence>
<evidence type="ECO:0000256" key="1">
    <source>
        <dbReference type="ARBA" id="ARBA00007227"/>
    </source>
</evidence>
<dbReference type="GO" id="GO:0003677">
    <property type="term" value="F:DNA binding"/>
    <property type="evidence" value="ECO:0007669"/>
    <property type="project" value="InterPro"/>
</dbReference>
<reference evidence="3 4" key="1">
    <citation type="submission" date="2017-10" db="EMBL/GenBank/DDBJ databases">
        <title>Draft genome sequence of Anoxybacillus flavithermus KU2-6-11 from caldera Uzon (Russia:Kamchtka).</title>
        <authorList>
            <person name="Korzhuk A.V."/>
            <person name="Rozanov A.S."/>
            <person name="Bryanskaya A.V."/>
            <person name="Peltek S.E."/>
        </authorList>
    </citation>
    <scope>NUCLEOTIDE SEQUENCE [LARGE SCALE GENOMIC DNA]</scope>
    <source>
        <strain evidence="3 4">KU2-6_11</strain>
    </source>
</reference>
<dbReference type="CDD" id="cd00093">
    <property type="entry name" value="HTH_XRE"/>
    <property type="match status" value="1"/>
</dbReference>
<protein>
    <submittedName>
        <fullName evidence="3">Transcriptional regulator</fullName>
    </submittedName>
</protein>
<name>A0A2G5RRW6_9BACL</name>
<dbReference type="SUPFAM" id="SSF47413">
    <property type="entry name" value="lambda repressor-like DNA-binding domains"/>
    <property type="match status" value="1"/>
</dbReference>
<dbReference type="InterPro" id="IPR010359">
    <property type="entry name" value="IrrE_HExxH"/>
</dbReference>
<dbReference type="Proteomes" id="UP000230559">
    <property type="component" value="Unassembled WGS sequence"/>
</dbReference>
<evidence type="ECO:0000259" key="2">
    <source>
        <dbReference type="PROSITE" id="PS50943"/>
    </source>
</evidence>
<comment type="similarity">
    <text evidence="1">Belongs to the short-chain fatty acyl-CoA assimilation regulator (ScfR) family.</text>
</comment>
<organism evidence="3 4">
    <name type="scientific">Anoxybacillus flavithermus</name>
    <dbReference type="NCBI Taxonomy" id="33934"/>
    <lineage>
        <taxon>Bacteria</taxon>
        <taxon>Bacillati</taxon>
        <taxon>Bacillota</taxon>
        <taxon>Bacilli</taxon>
        <taxon>Bacillales</taxon>
        <taxon>Anoxybacillaceae</taxon>
        <taxon>Anoxybacillus</taxon>
    </lineage>
</organism>
<dbReference type="InterPro" id="IPR052345">
    <property type="entry name" value="Rad_response_metalloprotease"/>
</dbReference>
<gene>
    <name evidence="3" type="ORF">CS060_04310</name>
</gene>
<dbReference type="InterPro" id="IPR010982">
    <property type="entry name" value="Lambda_DNA-bd_dom_sf"/>
</dbReference>
<evidence type="ECO:0000313" key="4">
    <source>
        <dbReference type="Proteomes" id="UP000230559"/>
    </source>
</evidence>
<dbReference type="RefSeq" id="WP_035050409.1">
    <property type="nucleotide sequence ID" value="NZ_PEDM01000005.1"/>
</dbReference>
<dbReference type="PROSITE" id="PS50943">
    <property type="entry name" value="HTH_CROC1"/>
    <property type="match status" value="1"/>
</dbReference>
<dbReference type="InterPro" id="IPR001387">
    <property type="entry name" value="Cro/C1-type_HTH"/>
</dbReference>
<dbReference type="PANTHER" id="PTHR43236">
    <property type="entry name" value="ANTITOXIN HIGA1"/>
    <property type="match status" value="1"/>
</dbReference>
<dbReference type="Gene3D" id="1.10.260.40">
    <property type="entry name" value="lambda repressor-like DNA-binding domains"/>
    <property type="match status" value="1"/>
</dbReference>
<dbReference type="Gene3D" id="1.10.10.2910">
    <property type="match status" value="1"/>
</dbReference>
<feature type="domain" description="HTH cro/C1-type" evidence="2">
    <location>
        <begin position="7"/>
        <end position="61"/>
    </location>
</feature>
<evidence type="ECO:0000313" key="3">
    <source>
        <dbReference type="EMBL" id="PIC05505.1"/>
    </source>
</evidence>
<accession>A0A2G5RRW6</accession>
<comment type="caution">
    <text evidence="3">The sequence shown here is derived from an EMBL/GenBank/DDBJ whole genome shotgun (WGS) entry which is preliminary data.</text>
</comment>
<dbReference type="PANTHER" id="PTHR43236:SF1">
    <property type="entry name" value="BLL7220 PROTEIN"/>
    <property type="match status" value="1"/>
</dbReference>
<dbReference type="SMART" id="SM00530">
    <property type="entry name" value="HTH_XRE"/>
    <property type="match status" value="1"/>
</dbReference>
<dbReference type="EMBL" id="PEDM01000005">
    <property type="protein sequence ID" value="PIC05505.1"/>
    <property type="molecule type" value="Genomic_DNA"/>
</dbReference>
<dbReference type="AlphaFoldDB" id="A0A2G5RRW6"/>
<proteinExistence type="inferred from homology"/>
<dbReference type="Pfam" id="PF01381">
    <property type="entry name" value="HTH_3"/>
    <property type="match status" value="1"/>
</dbReference>
<dbReference type="Pfam" id="PF06114">
    <property type="entry name" value="Peptidase_M78"/>
    <property type="match status" value="1"/>
</dbReference>